<gene>
    <name evidence="2" type="ORF">DPMN_191762</name>
</gene>
<feature type="compositionally biased region" description="Low complexity" evidence="1">
    <location>
        <begin position="63"/>
        <end position="81"/>
    </location>
</feature>
<sequence>MSVKDLNLNENVLSINASTSHVATTSSESTESDVNGTLADTMSEEDHSIPTFSTASTCSNDKLTSSLTSSSTTPPVQTLSSECRDGDASKICNRTSQIGLLSNEILQNVPDGENGTKTIEFSELLNEIFEKAEKGNISLQRQMSSTVATNKPPPLPFPGLFVGHPISALINGSPGGQNSSVPITEVSFHVSEENAEAENGRLRTNVSRLHLPLLTENHVISSPELSNLTRLLKALKDKPRVNQTTIEVRFRLNYAFSK</sequence>
<proteinExistence type="predicted"/>
<dbReference type="AlphaFoldDB" id="A0A9D4B6I0"/>
<protein>
    <submittedName>
        <fullName evidence="2">Uncharacterized protein</fullName>
    </submittedName>
</protein>
<dbReference type="EMBL" id="JAIWYP010000045">
    <property type="protein sequence ID" value="KAH3691087.1"/>
    <property type="molecule type" value="Genomic_DNA"/>
</dbReference>
<evidence type="ECO:0000313" key="3">
    <source>
        <dbReference type="Proteomes" id="UP000828390"/>
    </source>
</evidence>
<evidence type="ECO:0000256" key="1">
    <source>
        <dbReference type="SAM" id="MobiDB-lite"/>
    </source>
</evidence>
<feature type="region of interest" description="Disordered" evidence="1">
    <location>
        <begin position="40"/>
        <end position="86"/>
    </location>
</feature>
<name>A0A9D4B6I0_DREPO</name>
<evidence type="ECO:0000313" key="2">
    <source>
        <dbReference type="EMBL" id="KAH3691087.1"/>
    </source>
</evidence>
<keyword evidence="3" id="KW-1185">Reference proteome</keyword>
<organism evidence="2 3">
    <name type="scientific">Dreissena polymorpha</name>
    <name type="common">Zebra mussel</name>
    <name type="synonym">Mytilus polymorpha</name>
    <dbReference type="NCBI Taxonomy" id="45954"/>
    <lineage>
        <taxon>Eukaryota</taxon>
        <taxon>Metazoa</taxon>
        <taxon>Spiralia</taxon>
        <taxon>Lophotrochozoa</taxon>
        <taxon>Mollusca</taxon>
        <taxon>Bivalvia</taxon>
        <taxon>Autobranchia</taxon>
        <taxon>Heteroconchia</taxon>
        <taxon>Euheterodonta</taxon>
        <taxon>Imparidentia</taxon>
        <taxon>Neoheterodontei</taxon>
        <taxon>Myida</taxon>
        <taxon>Dreissenoidea</taxon>
        <taxon>Dreissenidae</taxon>
        <taxon>Dreissena</taxon>
    </lineage>
</organism>
<feature type="compositionally biased region" description="Polar residues" evidence="1">
    <location>
        <begin position="50"/>
        <end position="62"/>
    </location>
</feature>
<reference evidence="2" key="1">
    <citation type="journal article" date="2019" name="bioRxiv">
        <title>The Genome of the Zebra Mussel, Dreissena polymorpha: A Resource for Invasive Species Research.</title>
        <authorList>
            <person name="McCartney M.A."/>
            <person name="Auch B."/>
            <person name="Kono T."/>
            <person name="Mallez S."/>
            <person name="Zhang Y."/>
            <person name="Obille A."/>
            <person name="Becker A."/>
            <person name="Abrahante J.E."/>
            <person name="Garbe J."/>
            <person name="Badalamenti J.P."/>
            <person name="Herman A."/>
            <person name="Mangelson H."/>
            <person name="Liachko I."/>
            <person name="Sullivan S."/>
            <person name="Sone E.D."/>
            <person name="Koren S."/>
            <person name="Silverstein K.A.T."/>
            <person name="Beckman K.B."/>
            <person name="Gohl D.M."/>
        </authorList>
    </citation>
    <scope>NUCLEOTIDE SEQUENCE</scope>
    <source>
        <strain evidence="2">Duluth1</strain>
        <tissue evidence="2">Whole animal</tissue>
    </source>
</reference>
<comment type="caution">
    <text evidence="2">The sequence shown here is derived from an EMBL/GenBank/DDBJ whole genome shotgun (WGS) entry which is preliminary data.</text>
</comment>
<reference evidence="2" key="2">
    <citation type="submission" date="2020-11" db="EMBL/GenBank/DDBJ databases">
        <authorList>
            <person name="McCartney M.A."/>
            <person name="Auch B."/>
            <person name="Kono T."/>
            <person name="Mallez S."/>
            <person name="Becker A."/>
            <person name="Gohl D.M."/>
            <person name="Silverstein K.A.T."/>
            <person name="Koren S."/>
            <person name="Bechman K.B."/>
            <person name="Herman A."/>
            <person name="Abrahante J.E."/>
            <person name="Garbe J."/>
        </authorList>
    </citation>
    <scope>NUCLEOTIDE SEQUENCE</scope>
    <source>
        <strain evidence="2">Duluth1</strain>
        <tissue evidence="2">Whole animal</tissue>
    </source>
</reference>
<accession>A0A9D4B6I0</accession>
<dbReference type="Proteomes" id="UP000828390">
    <property type="component" value="Unassembled WGS sequence"/>
</dbReference>